<feature type="region of interest" description="Disordered" evidence="1">
    <location>
        <begin position="39"/>
        <end position="64"/>
    </location>
</feature>
<dbReference type="NCBIfam" id="TIGR01409">
    <property type="entry name" value="TAT_signal_seq"/>
    <property type="match status" value="1"/>
</dbReference>
<feature type="signal peptide" evidence="2">
    <location>
        <begin position="1"/>
        <end position="35"/>
    </location>
</feature>
<dbReference type="EMBL" id="AUBJ02000001">
    <property type="protein sequence ID" value="MCP2331617.1"/>
    <property type="molecule type" value="Genomic_DNA"/>
</dbReference>
<sequence length="64" mass="6415">MVSENTTNRRRFLGAAGLAAVATAGLALVPATAIAVDRGAAATADPSTGEPLDAGVDCDREYQP</sequence>
<reference evidence="3 4" key="1">
    <citation type="submission" date="2013-07" db="EMBL/GenBank/DDBJ databases">
        <authorList>
            <consortium name="DOE Joint Genome Institute"/>
            <person name="Reeve W."/>
            <person name="Huntemann M."/>
            <person name="Han J."/>
            <person name="Chen A."/>
            <person name="Kyrpides N."/>
            <person name="Mavromatis K."/>
            <person name="Markowitz V."/>
            <person name="Palaniappan K."/>
            <person name="Ivanova N."/>
            <person name="Schaumberg A."/>
            <person name="Pati A."/>
            <person name="Liolios K."/>
            <person name="Nordberg H.P."/>
            <person name="Cantor M.N."/>
            <person name="Hua S.X."/>
            <person name="Woyke T."/>
        </authorList>
    </citation>
    <scope>NUCLEOTIDE SEQUENCE [LARGE SCALE GENOMIC DNA]</scope>
    <source>
        <strain evidence="3 4">DSM 43889</strain>
    </source>
</reference>
<organism evidence="3 4">
    <name type="scientific">Actinoalloteichus caeruleus DSM 43889</name>
    <dbReference type="NCBI Taxonomy" id="1120930"/>
    <lineage>
        <taxon>Bacteria</taxon>
        <taxon>Bacillati</taxon>
        <taxon>Actinomycetota</taxon>
        <taxon>Actinomycetes</taxon>
        <taxon>Pseudonocardiales</taxon>
        <taxon>Pseudonocardiaceae</taxon>
        <taxon>Actinoalloteichus</taxon>
        <taxon>Actinoalloteichus cyanogriseus</taxon>
    </lineage>
</organism>
<name>A0ABT1JGM2_ACTCY</name>
<evidence type="ECO:0000256" key="1">
    <source>
        <dbReference type="SAM" id="MobiDB-lite"/>
    </source>
</evidence>
<gene>
    <name evidence="3" type="ORF">G443_001887</name>
</gene>
<protein>
    <submittedName>
        <fullName evidence="3">Tat (Twin-arginine translocation) pathway signal sequence</fullName>
    </submittedName>
</protein>
<proteinExistence type="predicted"/>
<comment type="caution">
    <text evidence="3">The sequence shown here is derived from an EMBL/GenBank/DDBJ whole genome shotgun (WGS) entry which is preliminary data.</text>
</comment>
<evidence type="ECO:0000313" key="4">
    <source>
        <dbReference type="Proteomes" id="UP000791080"/>
    </source>
</evidence>
<keyword evidence="4" id="KW-1185">Reference proteome</keyword>
<dbReference type="InterPro" id="IPR006311">
    <property type="entry name" value="TAT_signal"/>
</dbReference>
<reference evidence="3 4" key="2">
    <citation type="submission" date="2022-06" db="EMBL/GenBank/DDBJ databases">
        <title>Genomic Encyclopedia of Type Strains, Phase I: the one thousand microbial genomes (KMG-I) project.</title>
        <authorList>
            <person name="Kyrpides N."/>
        </authorList>
    </citation>
    <scope>NUCLEOTIDE SEQUENCE [LARGE SCALE GENOMIC DNA]</scope>
    <source>
        <strain evidence="3 4">DSM 43889</strain>
    </source>
</reference>
<accession>A0ABT1JGM2</accession>
<evidence type="ECO:0000313" key="3">
    <source>
        <dbReference type="EMBL" id="MCP2331617.1"/>
    </source>
</evidence>
<dbReference type="PROSITE" id="PS51318">
    <property type="entry name" value="TAT"/>
    <property type="match status" value="1"/>
</dbReference>
<dbReference type="InterPro" id="IPR019546">
    <property type="entry name" value="TAT_signal_bac_arc"/>
</dbReference>
<keyword evidence="2" id="KW-0732">Signal</keyword>
<evidence type="ECO:0000256" key="2">
    <source>
        <dbReference type="SAM" id="SignalP"/>
    </source>
</evidence>
<feature type="chain" id="PRO_5045997211" evidence="2">
    <location>
        <begin position="36"/>
        <end position="64"/>
    </location>
</feature>
<dbReference type="Proteomes" id="UP000791080">
    <property type="component" value="Unassembled WGS sequence"/>
</dbReference>